<dbReference type="RefSeq" id="WP_057769032.1">
    <property type="nucleotide sequence ID" value="NZ_JQAT01000002.1"/>
</dbReference>
<dbReference type="GO" id="GO:0009401">
    <property type="term" value="P:phosphoenolpyruvate-dependent sugar phosphotransferase system"/>
    <property type="evidence" value="ECO:0007669"/>
    <property type="project" value="UniProtKB-KW"/>
</dbReference>
<dbReference type="PROSITE" id="PS51101">
    <property type="entry name" value="PTS_EIIB_TYPE_4"/>
    <property type="match status" value="1"/>
</dbReference>
<reference evidence="11 12" key="1">
    <citation type="journal article" date="2015" name="Genome Announc.">
        <title>Expanding the biotechnology potential of lactobacilli through comparative genomics of 213 strains and associated genera.</title>
        <authorList>
            <person name="Sun Z."/>
            <person name="Harris H.M."/>
            <person name="McCann A."/>
            <person name="Guo C."/>
            <person name="Argimon S."/>
            <person name="Zhang W."/>
            <person name="Yang X."/>
            <person name="Jeffery I.B."/>
            <person name="Cooney J.C."/>
            <person name="Kagawa T.F."/>
            <person name="Liu W."/>
            <person name="Song Y."/>
            <person name="Salvetti E."/>
            <person name="Wrobel A."/>
            <person name="Rasinkangas P."/>
            <person name="Parkhill J."/>
            <person name="Rea M.C."/>
            <person name="O'Sullivan O."/>
            <person name="Ritari J."/>
            <person name="Douillard F.P."/>
            <person name="Paul Ross R."/>
            <person name="Yang R."/>
            <person name="Briner A.E."/>
            <person name="Felis G.E."/>
            <person name="de Vos W.M."/>
            <person name="Barrangou R."/>
            <person name="Klaenhammer T.R."/>
            <person name="Caufield P.W."/>
            <person name="Cui Y."/>
            <person name="Zhang H."/>
            <person name="O'Toole P.W."/>
        </authorList>
    </citation>
    <scope>NUCLEOTIDE SEQUENCE [LARGE SCALE GENOMIC DNA]</scope>
    <source>
        <strain evidence="9 12">ATCC BAA-66</strain>
        <strain evidence="10 11">DSM 13344</strain>
    </source>
</reference>
<organism evidence="10 11">
    <name type="scientific">Lactobacillus selangorensis</name>
    <dbReference type="NCBI Taxonomy" id="81857"/>
    <lineage>
        <taxon>Bacteria</taxon>
        <taxon>Bacillati</taxon>
        <taxon>Bacillota</taxon>
        <taxon>Bacilli</taxon>
        <taxon>Lactobacillales</taxon>
        <taxon>Lactobacillaceae</taxon>
        <taxon>Lactobacillus</taxon>
    </lineage>
</organism>
<evidence type="ECO:0000259" key="8">
    <source>
        <dbReference type="PROSITE" id="PS51101"/>
    </source>
</evidence>
<keyword evidence="5" id="KW-0808">Transferase</keyword>
<keyword evidence="7" id="KW-0418">Kinase</keyword>
<gene>
    <name evidence="9" type="ORF">IV38_GL001009</name>
    <name evidence="10" type="ORF">IV40_GL000844</name>
</gene>
<dbReference type="Pfam" id="PF03830">
    <property type="entry name" value="PTSIIB_sorb"/>
    <property type="match status" value="1"/>
</dbReference>
<comment type="subcellular location">
    <subcellularLocation>
        <location evidence="1">Cytoplasm</location>
    </subcellularLocation>
</comment>
<dbReference type="EMBL" id="JQAZ01000002">
    <property type="protein sequence ID" value="KRN32786.1"/>
    <property type="molecule type" value="Genomic_DNA"/>
</dbReference>
<dbReference type="SUPFAM" id="SSF52728">
    <property type="entry name" value="PTS IIb component"/>
    <property type="match status" value="1"/>
</dbReference>
<dbReference type="GO" id="GO:0016301">
    <property type="term" value="F:kinase activity"/>
    <property type="evidence" value="ECO:0007669"/>
    <property type="project" value="UniProtKB-KW"/>
</dbReference>
<dbReference type="AlphaFoldDB" id="A0A0R2FWU7"/>
<name>A0A0R2FWU7_9LACO</name>
<sequence>MIAQLRVDDRLIHGQVALVWTKELNTPGIIVANDNAASNDMVQMTLKMATPTGKKLLIRSVDDAIRVFNNPKAKTMRIFALTNNVTDALKIAQAVPDIDGINVANVGRFAEDAKNAHQLSSTIMLTDVELASLKELAALDVPVFNQVVPSNAKTPITSLLKNVDN</sequence>
<dbReference type="Proteomes" id="UP000051751">
    <property type="component" value="Unassembled WGS sequence"/>
</dbReference>
<evidence type="ECO:0000256" key="1">
    <source>
        <dbReference type="ARBA" id="ARBA00004496"/>
    </source>
</evidence>
<keyword evidence="4" id="KW-0762">Sugar transport</keyword>
<dbReference type="EMBL" id="JQAT01000002">
    <property type="protein sequence ID" value="KRN28804.1"/>
    <property type="molecule type" value="Genomic_DNA"/>
</dbReference>
<evidence type="ECO:0000256" key="3">
    <source>
        <dbReference type="ARBA" id="ARBA00022490"/>
    </source>
</evidence>
<evidence type="ECO:0000256" key="4">
    <source>
        <dbReference type="ARBA" id="ARBA00022597"/>
    </source>
</evidence>
<dbReference type="OrthoDB" id="9788818at2"/>
<dbReference type="GO" id="GO:0008982">
    <property type="term" value="F:protein-N(PI)-phosphohistidine-sugar phosphotransferase activity"/>
    <property type="evidence" value="ECO:0007669"/>
    <property type="project" value="InterPro"/>
</dbReference>
<dbReference type="GO" id="GO:0005737">
    <property type="term" value="C:cytoplasm"/>
    <property type="evidence" value="ECO:0007669"/>
    <property type="project" value="UniProtKB-SubCell"/>
</dbReference>
<dbReference type="STRING" id="81857.IV38_GL001009"/>
<keyword evidence="11" id="KW-1185">Reference proteome</keyword>
<evidence type="ECO:0000313" key="10">
    <source>
        <dbReference type="EMBL" id="KRN32786.1"/>
    </source>
</evidence>
<proteinExistence type="predicted"/>
<dbReference type="InterPro" id="IPR036667">
    <property type="entry name" value="PTS_IIB_sorbose-sp_sf"/>
</dbReference>
<evidence type="ECO:0000313" key="12">
    <source>
        <dbReference type="Proteomes" id="UP000051751"/>
    </source>
</evidence>
<evidence type="ECO:0000256" key="6">
    <source>
        <dbReference type="ARBA" id="ARBA00022683"/>
    </source>
</evidence>
<dbReference type="Gene3D" id="3.40.35.10">
    <property type="entry name" value="Phosphotransferase system, sorbose subfamily IIB component"/>
    <property type="match status" value="1"/>
</dbReference>
<keyword evidence="3" id="KW-0963">Cytoplasm</keyword>
<evidence type="ECO:0000313" key="11">
    <source>
        <dbReference type="Proteomes" id="UP000051645"/>
    </source>
</evidence>
<evidence type="ECO:0000256" key="5">
    <source>
        <dbReference type="ARBA" id="ARBA00022679"/>
    </source>
</evidence>
<keyword evidence="2" id="KW-0813">Transport</keyword>
<dbReference type="InterPro" id="IPR004720">
    <property type="entry name" value="PTS_IIB_sorbose-sp"/>
</dbReference>
<dbReference type="Proteomes" id="UP000051645">
    <property type="component" value="Unassembled WGS sequence"/>
</dbReference>
<feature type="domain" description="PTS EIIB type-4" evidence="8">
    <location>
        <begin position="1"/>
        <end position="165"/>
    </location>
</feature>
<evidence type="ECO:0000256" key="7">
    <source>
        <dbReference type="ARBA" id="ARBA00022777"/>
    </source>
</evidence>
<keyword evidence="6" id="KW-0598">Phosphotransferase system</keyword>
<accession>A0A0R2FWU7</accession>
<dbReference type="PATRIC" id="fig|81857.3.peg.1014"/>
<comment type="caution">
    <text evidence="10">The sequence shown here is derived from an EMBL/GenBank/DDBJ whole genome shotgun (WGS) entry which is preliminary data.</text>
</comment>
<evidence type="ECO:0000256" key="2">
    <source>
        <dbReference type="ARBA" id="ARBA00022448"/>
    </source>
</evidence>
<evidence type="ECO:0000313" key="9">
    <source>
        <dbReference type="EMBL" id="KRN28804.1"/>
    </source>
</evidence>
<protein>
    <submittedName>
        <fullName evidence="10">Pts system, iib component</fullName>
    </submittedName>
</protein>